<dbReference type="CDD" id="cd01992">
    <property type="entry name" value="TilS_N"/>
    <property type="match status" value="1"/>
</dbReference>
<evidence type="ECO:0000256" key="6">
    <source>
        <dbReference type="HAMAP-Rule" id="MF_01161"/>
    </source>
</evidence>
<sequence>MNLNFSAIKESKNLLAFSAGIDSCALFFLLLKENIPFDIAIVDYNLREQSKEEVTYTKNLAKKYNKKVFIKEVFLEGSNFEKKARDIRYAFFEELIKEHNYTTLITAHQLNDKLEWFMMQFSKGAGLSELIGFNTWEEKEFYKIYKPLLNTTKEELENYLKTNELKYFIDETNSDTKYKRNYFRHNFSDKFVNEFKHGVINSFEYLQEDINSLNTNNKYIQKIAELEIYENLNDNNLNIRLIDKSLKRRGFILSKASRDEILKQKEIIVSHKVSVSITDKYIFICPASKITMDKKFKEKCRVRKIPKNIRFYLYEKNIDLDELII</sequence>
<proteinExistence type="inferred from homology"/>
<evidence type="ECO:0000313" key="8">
    <source>
        <dbReference type="EMBL" id="UTJ06255.1"/>
    </source>
</evidence>
<accession>A0ABY5E3D5</accession>
<evidence type="ECO:0000259" key="7">
    <source>
        <dbReference type="Pfam" id="PF01171"/>
    </source>
</evidence>
<dbReference type="Pfam" id="PF01171">
    <property type="entry name" value="ATP_bind_3"/>
    <property type="match status" value="1"/>
</dbReference>
<evidence type="ECO:0000256" key="5">
    <source>
        <dbReference type="ARBA" id="ARBA00048539"/>
    </source>
</evidence>
<dbReference type="InterPro" id="IPR012094">
    <property type="entry name" value="tRNA_Ile_lys_synt"/>
</dbReference>
<feature type="domain" description="tRNA(Ile)-lysidine/2-thiocytidine synthase N-terminal" evidence="7">
    <location>
        <begin position="13"/>
        <end position="186"/>
    </location>
</feature>
<dbReference type="PANTHER" id="PTHR43033">
    <property type="entry name" value="TRNA(ILE)-LYSIDINE SYNTHASE-RELATED"/>
    <property type="match status" value="1"/>
</dbReference>
<evidence type="ECO:0000256" key="2">
    <source>
        <dbReference type="ARBA" id="ARBA00022694"/>
    </source>
</evidence>
<dbReference type="InterPro" id="IPR012795">
    <property type="entry name" value="tRNA_Ile_lys_synt_N"/>
</dbReference>
<comment type="caution">
    <text evidence="6">Lacks conserved residue(s) required for the propagation of feature annotation.</text>
</comment>
<evidence type="ECO:0000256" key="1">
    <source>
        <dbReference type="ARBA" id="ARBA00022598"/>
    </source>
</evidence>
<protein>
    <recommendedName>
        <fullName evidence="6">tRNA(Ile)-lysidine synthase</fullName>
        <ecNumber evidence="6">6.3.4.19</ecNumber>
    </recommendedName>
    <alternativeName>
        <fullName evidence="6">tRNA(Ile)-2-lysyl-cytidine synthase</fullName>
    </alternativeName>
    <alternativeName>
        <fullName evidence="6">tRNA(Ile)-lysidine synthetase</fullName>
    </alternativeName>
</protein>
<reference evidence="8" key="1">
    <citation type="submission" date="2022-07" db="EMBL/GenBank/DDBJ databases">
        <title>Arcobacter roscoffensis sp. nov., a marine bacterium isolated from coastal seawater collected from Roscoff, France.</title>
        <authorList>
            <person name="Pascual J."/>
            <person name="Lepeaux C."/>
            <person name="Methner A."/>
            <person name="Overmann J."/>
        </authorList>
    </citation>
    <scope>NUCLEOTIDE SEQUENCE</scope>
    <source>
        <strain evidence="8">ARW1-2F2</strain>
    </source>
</reference>
<gene>
    <name evidence="6 8" type="primary">tilS</name>
    <name evidence="8" type="ORF">NJU99_13520</name>
</gene>
<dbReference type="EC" id="6.3.4.19" evidence="6"/>
<dbReference type="PANTHER" id="PTHR43033:SF1">
    <property type="entry name" value="TRNA(ILE)-LYSIDINE SYNTHASE-RELATED"/>
    <property type="match status" value="1"/>
</dbReference>
<dbReference type="Proteomes" id="UP001060012">
    <property type="component" value="Chromosome"/>
</dbReference>
<comment type="similarity">
    <text evidence="6">Belongs to the tRNA(Ile)-lysidine synthase family.</text>
</comment>
<dbReference type="EMBL" id="CP100595">
    <property type="protein sequence ID" value="UTJ06255.1"/>
    <property type="molecule type" value="Genomic_DNA"/>
</dbReference>
<evidence type="ECO:0000256" key="4">
    <source>
        <dbReference type="ARBA" id="ARBA00022840"/>
    </source>
</evidence>
<dbReference type="RefSeq" id="WP_254576435.1">
    <property type="nucleotide sequence ID" value="NZ_CP100595.1"/>
</dbReference>
<evidence type="ECO:0000256" key="3">
    <source>
        <dbReference type="ARBA" id="ARBA00022741"/>
    </source>
</evidence>
<keyword evidence="1 6" id="KW-0436">Ligase</keyword>
<keyword evidence="9" id="KW-1185">Reference proteome</keyword>
<evidence type="ECO:0000313" key="9">
    <source>
        <dbReference type="Proteomes" id="UP001060012"/>
    </source>
</evidence>
<comment type="catalytic activity">
    <reaction evidence="5 6">
        <text>cytidine(34) in tRNA(Ile2) + L-lysine + ATP = lysidine(34) in tRNA(Ile2) + AMP + diphosphate + H(+)</text>
        <dbReference type="Rhea" id="RHEA:43744"/>
        <dbReference type="Rhea" id="RHEA-COMP:10625"/>
        <dbReference type="Rhea" id="RHEA-COMP:10670"/>
        <dbReference type="ChEBI" id="CHEBI:15378"/>
        <dbReference type="ChEBI" id="CHEBI:30616"/>
        <dbReference type="ChEBI" id="CHEBI:32551"/>
        <dbReference type="ChEBI" id="CHEBI:33019"/>
        <dbReference type="ChEBI" id="CHEBI:82748"/>
        <dbReference type="ChEBI" id="CHEBI:83665"/>
        <dbReference type="ChEBI" id="CHEBI:456215"/>
        <dbReference type="EC" id="6.3.4.19"/>
    </reaction>
</comment>
<dbReference type="GO" id="GO:0032267">
    <property type="term" value="F:tRNA(Ile)-lysidine synthase activity"/>
    <property type="evidence" value="ECO:0007669"/>
    <property type="project" value="UniProtKB-EC"/>
</dbReference>
<dbReference type="NCBIfam" id="TIGR02432">
    <property type="entry name" value="lysidine_TilS_N"/>
    <property type="match status" value="1"/>
</dbReference>
<organism evidence="8 9">
    <name type="scientific">Arcobacter roscoffensis</name>
    <dbReference type="NCBI Taxonomy" id="2961520"/>
    <lineage>
        <taxon>Bacteria</taxon>
        <taxon>Pseudomonadati</taxon>
        <taxon>Campylobacterota</taxon>
        <taxon>Epsilonproteobacteria</taxon>
        <taxon>Campylobacterales</taxon>
        <taxon>Arcobacteraceae</taxon>
        <taxon>Arcobacter</taxon>
    </lineage>
</organism>
<dbReference type="SUPFAM" id="SSF52402">
    <property type="entry name" value="Adenine nucleotide alpha hydrolases-like"/>
    <property type="match status" value="1"/>
</dbReference>
<dbReference type="Gene3D" id="3.40.50.620">
    <property type="entry name" value="HUPs"/>
    <property type="match status" value="1"/>
</dbReference>
<comment type="subcellular location">
    <subcellularLocation>
        <location evidence="6">Cytoplasm</location>
    </subcellularLocation>
</comment>
<keyword evidence="3" id="KW-0547">Nucleotide-binding</keyword>
<keyword evidence="6" id="KW-0963">Cytoplasm</keyword>
<name>A0ABY5E3D5_9BACT</name>
<comment type="function">
    <text evidence="6">Ligates lysine onto the cytidine present at position 34 of the AUA codon-specific tRNA(Ile) that contains the anticodon CAU, in an ATP-dependent manner. Cytidine is converted to lysidine, thus changing the amino acid specificity of the tRNA from methionine to isoleucine.</text>
</comment>
<keyword evidence="2 6" id="KW-0819">tRNA processing</keyword>
<dbReference type="InterPro" id="IPR014729">
    <property type="entry name" value="Rossmann-like_a/b/a_fold"/>
</dbReference>
<dbReference type="InterPro" id="IPR011063">
    <property type="entry name" value="TilS/TtcA_N"/>
</dbReference>
<dbReference type="HAMAP" id="MF_01161">
    <property type="entry name" value="tRNA_Ile_lys_synt"/>
    <property type="match status" value="1"/>
</dbReference>
<keyword evidence="4" id="KW-0067">ATP-binding</keyword>